<dbReference type="GO" id="GO:0005880">
    <property type="term" value="C:nuclear microtubule"/>
    <property type="evidence" value="ECO:0007669"/>
    <property type="project" value="TreeGrafter"/>
</dbReference>
<evidence type="ECO:0000313" key="4">
    <source>
        <dbReference type="EMBL" id="KAJ6714672.1"/>
    </source>
</evidence>
<dbReference type="EMBL" id="JAPFFL010000007">
    <property type="protein sequence ID" value="KAJ6714672.1"/>
    <property type="molecule type" value="Genomic_DNA"/>
</dbReference>
<proteinExistence type="inferred from homology"/>
<protein>
    <submittedName>
        <fullName evidence="4">AUGMIN FAMILY MEMBER</fullName>
    </submittedName>
</protein>
<reference evidence="4" key="2">
    <citation type="journal article" date="2023" name="Int. J. Mol. Sci.">
        <title>De Novo Assembly and Annotation of 11 Diverse Shrub Willow (Salix) Genomes Reveals Novel Gene Organization in Sex-Linked Regions.</title>
        <authorList>
            <person name="Hyden B."/>
            <person name="Feng K."/>
            <person name="Yates T.B."/>
            <person name="Jawdy S."/>
            <person name="Cereghino C."/>
            <person name="Smart L.B."/>
            <person name="Muchero W."/>
        </authorList>
    </citation>
    <scope>NUCLEOTIDE SEQUENCE [LARGE SCALE GENOMIC DNA]</scope>
    <source>
        <tissue evidence="4">Shoot tip</tissue>
    </source>
</reference>
<name>A0A9Q0YYJ8_SALVM</name>
<evidence type="ECO:0000256" key="1">
    <source>
        <dbReference type="ARBA" id="ARBA00010016"/>
    </source>
</evidence>
<dbReference type="Pfam" id="PF04484">
    <property type="entry name" value="QWRF"/>
    <property type="match status" value="1"/>
</dbReference>
<sequence>MDSPSSCTEAMLVHGATLLQLRGRSLHQGRRNQHGHYHLDDLQCFRHQSHHRGLGGDKRGKVKGNGGGGGGAMNSVLRYFKQKKVNPIQEEEYHRFRVLYNRLLQWRFVNARADSSMSYVNTVAEDKLFHVWLRIIKTRNIMLEKRIQIRKLKHEIKLCQIMNPQMKLLNEWGKLEGKNLEAVGRLTRKLTALSFKLPLEDDVKGDVESVSIAMSNAAQVMDSIEGTINKFLSQVEKILFLVTELSTTLENQNERLEEMEKAVIVAAKLVAWEKSVRAHLLQVGLDLEEEEEAVSSHD</sequence>
<dbReference type="AlphaFoldDB" id="A0A9Q0YYJ8"/>
<dbReference type="GO" id="GO:0008017">
    <property type="term" value="F:microtubule binding"/>
    <property type="evidence" value="ECO:0007669"/>
    <property type="project" value="TreeGrafter"/>
</dbReference>
<keyword evidence="5" id="KW-1185">Reference proteome</keyword>
<dbReference type="GO" id="GO:0051225">
    <property type="term" value="P:spindle assembly"/>
    <property type="evidence" value="ECO:0007669"/>
    <property type="project" value="TreeGrafter"/>
</dbReference>
<keyword evidence="2" id="KW-0175">Coiled coil</keyword>
<dbReference type="GO" id="GO:0005737">
    <property type="term" value="C:cytoplasm"/>
    <property type="evidence" value="ECO:0007669"/>
    <property type="project" value="TreeGrafter"/>
</dbReference>
<organism evidence="4 5">
    <name type="scientific">Salix viminalis</name>
    <name type="common">Common osier</name>
    <name type="synonym">Basket willow</name>
    <dbReference type="NCBI Taxonomy" id="40686"/>
    <lineage>
        <taxon>Eukaryota</taxon>
        <taxon>Viridiplantae</taxon>
        <taxon>Streptophyta</taxon>
        <taxon>Embryophyta</taxon>
        <taxon>Tracheophyta</taxon>
        <taxon>Spermatophyta</taxon>
        <taxon>Magnoliopsida</taxon>
        <taxon>eudicotyledons</taxon>
        <taxon>Gunneridae</taxon>
        <taxon>Pentapetalae</taxon>
        <taxon>rosids</taxon>
        <taxon>fabids</taxon>
        <taxon>Malpighiales</taxon>
        <taxon>Salicaceae</taxon>
        <taxon>Saliceae</taxon>
        <taxon>Salix</taxon>
    </lineage>
</organism>
<feature type="region of interest" description="Disordered" evidence="3">
    <location>
        <begin position="50"/>
        <end position="69"/>
    </location>
</feature>
<gene>
    <name evidence="4" type="ORF">OIU85_026201</name>
</gene>
<dbReference type="InterPro" id="IPR007573">
    <property type="entry name" value="QWRF"/>
</dbReference>
<reference evidence="4" key="1">
    <citation type="submission" date="2022-11" db="EMBL/GenBank/DDBJ databases">
        <authorList>
            <person name="Hyden B.L."/>
            <person name="Feng K."/>
            <person name="Yates T."/>
            <person name="Jawdy S."/>
            <person name="Smart L.B."/>
            <person name="Muchero W."/>
        </authorList>
    </citation>
    <scope>NUCLEOTIDE SEQUENCE</scope>
    <source>
        <tissue evidence="4">Shoot tip</tissue>
    </source>
</reference>
<comment type="caution">
    <text evidence="4">The sequence shown here is derived from an EMBL/GenBank/DDBJ whole genome shotgun (WGS) entry which is preliminary data.</text>
</comment>
<dbReference type="OrthoDB" id="663033at2759"/>
<accession>A0A9Q0YYJ8</accession>
<evidence type="ECO:0000256" key="2">
    <source>
        <dbReference type="SAM" id="Coils"/>
    </source>
</evidence>
<dbReference type="PANTHER" id="PTHR31807">
    <property type="entry name" value="AUGMIN FAMILY MEMBER"/>
    <property type="match status" value="1"/>
</dbReference>
<dbReference type="Proteomes" id="UP001151529">
    <property type="component" value="Chromosome 1"/>
</dbReference>
<dbReference type="PANTHER" id="PTHR31807:SF27">
    <property type="entry name" value="QWRF MOTIF-CONTAINING PROTEIN 7"/>
    <property type="match status" value="1"/>
</dbReference>
<comment type="similarity">
    <text evidence="1">Belongs to the QWRF family.</text>
</comment>
<feature type="coiled-coil region" evidence="2">
    <location>
        <begin position="242"/>
        <end position="269"/>
    </location>
</feature>
<evidence type="ECO:0000256" key="3">
    <source>
        <dbReference type="SAM" id="MobiDB-lite"/>
    </source>
</evidence>
<evidence type="ECO:0000313" key="5">
    <source>
        <dbReference type="Proteomes" id="UP001151529"/>
    </source>
</evidence>